<dbReference type="SMART" id="SM00233">
    <property type="entry name" value="PH"/>
    <property type="match status" value="1"/>
</dbReference>
<proteinExistence type="predicted"/>
<dbReference type="AlphaFoldDB" id="B4IGB6"/>
<dbReference type="Proteomes" id="UP000001292">
    <property type="component" value="Unassembled WGS sequence"/>
</dbReference>
<name>B4IGB6_DROSE</name>
<dbReference type="InterPro" id="IPR001849">
    <property type="entry name" value="PH_domain"/>
</dbReference>
<dbReference type="EMBL" id="CH480835">
    <property type="protein sequence ID" value="EDW48850.1"/>
    <property type="molecule type" value="Genomic_DNA"/>
</dbReference>
<dbReference type="Gene3D" id="2.30.29.30">
    <property type="entry name" value="Pleckstrin-homology domain (PH domain)/Phosphotyrosine-binding domain (PTB)"/>
    <property type="match status" value="1"/>
</dbReference>
<dbReference type="FunFam" id="2.30.29.30:FF:000563">
    <property type="entry name" value="Phosphatidylinositol3,4-bisphosphate 4-phosphatase"/>
    <property type="match status" value="1"/>
</dbReference>
<dbReference type="PROSITE" id="PS50003">
    <property type="entry name" value="PH_DOMAIN"/>
    <property type="match status" value="1"/>
</dbReference>
<dbReference type="OMA" id="ARIQNDE"/>
<sequence>MRFNKPELNSLASNPATRFDKEGLLIITDRQEGFLWRSSEVRVERWCKLRGNLLFYLKDKDPKSAVAGLLVLENCRARIQNEERDPDGYVFDLDFKDSPSERFVTRSSAERLAWAQCIEQASSEKLNALIRQLKDQIVSQSRQPSSGASSMGNHIDLGMPLEQQMQEQLQLHGQLADELSVSVSVTTEVVAPIEGDLIQF</sequence>
<dbReference type="InterPro" id="IPR011993">
    <property type="entry name" value="PH-like_dom_sf"/>
</dbReference>
<protein>
    <submittedName>
        <fullName evidence="2">GM17563</fullName>
    </submittedName>
</protein>
<dbReference type="PhylomeDB" id="B4IGB6"/>
<dbReference type="HOGENOM" id="CLU_1416500_0_0_1"/>
<dbReference type="Pfam" id="PF00169">
    <property type="entry name" value="PH"/>
    <property type="match status" value="1"/>
</dbReference>
<evidence type="ECO:0000259" key="1">
    <source>
        <dbReference type="PROSITE" id="PS50003"/>
    </source>
</evidence>
<accession>B4IGB6</accession>
<feature type="domain" description="PH" evidence="1">
    <location>
        <begin position="28"/>
        <end position="123"/>
    </location>
</feature>
<gene>
    <name evidence="2" type="primary">Dsec\GM17563</name>
    <name evidence="2" type="ORF">Dsec_GM17563</name>
</gene>
<evidence type="ECO:0000313" key="2">
    <source>
        <dbReference type="EMBL" id="EDW48850.1"/>
    </source>
</evidence>
<reference evidence="2 3" key="1">
    <citation type="journal article" date="2007" name="Nature">
        <title>Evolution of genes and genomes on the Drosophila phylogeny.</title>
        <authorList>
            <consortium name="Drosophila 12 Genomes Consortium"/>
            <person name="Clark A.G."/>
            <person name="Eisen M.B."/>
            <person name="Smith D.R."/>
            <person name="Bergman C.M."/>
            <person name="Oliver B."/>
            <person name="Markow T.A."/>
            <person name="Kaufman T.C."/>
            <person name="Kellis M."/>
            <person name="Gelbart W."/>
            <person name="Iyer V.N."/>
            <person name="Pollard D.A."/>
            <person name="Sackton T.B."/>
            <person name="Larracuente A.M."/>
            <person name="Singh N.D."/>
            <person name="Abad J.P."/>
            <person name="Abt D.N."/>
            <person name="Adryan B."/>
            <person name="Aguade M."/>
            <person name="Akashi H."/>
            <person name="Anderson W.W."/>
            <person name="Aquadro C.F."/>
            <person name="Ardell D.H."/>
            <person name="Arguello R."/>
            <person name="Artieri C.G."/>
            <person name="Barbash D.A."/>
            <person name="Barker D."/>
            <person name="Barsanti P."/>
            <person name="Batterham P."/>
            <person name="Batzoglou S."/>
            <person name="Begun D."/>
            <person name="Bhutkar A."/>
            <person name="Blanco E."/>
            <person name="Bosak S.A."/>
            <person name="Bradley R.K."/>
            <person name="Brand A.D."/>
            <person name="Brent M.R."/>
            <person name="Brooks A.N."/>
            <person name="Brown R.H."/>
            <person name="Butlin R.K."/>
            <person name="Caggese C."/>
            <person name="Calvi B.R."/>
            <person name="Bernardo de Carvalho A."/>
            <person name="Caspi A."/>
            <person name="Castrezana S."/>
            <person name="Celniker S.E."/>
            <person name="Chang J.L."/>
            <person name="Chapple C."/>
            <person name="Chatterji S."/>
            <person name="Chinwalla A."/>
            <person name="Civetta A."/>
            <person name="Clifton S.W."/>
            <person name="Comeron J.M."/>
            <person name="Costello J.C."/>
            <person name="Coyne J.A."/>
            <person name="Daub J."/>
            <person name="David R.G."/>
            <person name="Delcher A.L."/>
            <person name="Delehaunty K."/>
            <person name="Do C.B."/>
            <person name="Ebling H."/>
            <person name="Edwards K."/>
            <person name="Eickbush T."/>
            <person name="Evans J.D."/>
            <person name="Filipski A."/>
            <person name="Findeiss S."/>
            <person name="Freyhult E."/>
            <person name="Fulton L."/>
            <person name="Fulton R."/>
            <person name="Garcia A.C."/>
            <person name="Gardiner A."/>
            <person name="Garfield D.A."/>
            <person name="Garvin B.E."/>
            <person name="Gibson G."/>
            <person name="Gilbert D."/>
            <person name="Gnerre S."/>
            <person name="Godfrey J."/>
            <person name="Good R."/>
            <person name="Gotea V."/>
            <person name="Gravely B."/>
            <person name="Greenberg A.J."/>
            <person name="Griffiths-Jones S."/>
            <person name="Gross S."/>
            <person name="Guigo R."/>
            <person name="Gustafson E.A."/>
            <person name="Haerty W."/>
            <person name="Hahn M.W."/>
            <person name="Halligan D.L."/>
            <person name="Halpern A.L."/>
            <person name="Halter G.M."/>
            <person name="Han M.V."/>
            <person name="Heger A."/>
            <person name="Hillier L."/>
            <person name="Hinrichs A.S."/>
            <person name="Holmes I."/>
            <person name="Hoskins R.A."/>
            <person name="Hubisz M.J."/>
            <person name="Hultmark D."/>
            <person name="Huntley M.A."/>
            <person name="Jaffe D.B."/>
            <person name="Jagadeeshan S."/>
            <person name="Jeck W.R."/>
            <person name="Johnson J."/>
            <person name="Jones C.D."/>
            <person name="Jordan W.C."/>
            <person name="Karpen G.H."/>
            <person name="Kataoka E."/>
            <person name="Keightley P.D."/>
            <person name="Kheradpour P."/>
            <person name="Kirkness E.F."/>
            <person name="Koerich L.B."/>
            <person name="Kristiansen K."/>
            <person name="Kudrna D."/>
            <person name="Kulathinal R.J."/>
            <person name="Kumar S."/>
            <person name="Kwok R."/>
            <person name="Lander E."/>
            <person name="Langley C.H."/>
            <person name="Lapoint R."/>
            <person name="Lazzaro B.P."/>
            <person name="Lee S.J."/>
            <person name="Levesque L."/>
            <person name="Li R."/>
            <person name="Lin C.F."/>
            <person name="Lin M.F."/>
            <person name="Lindblad-Toh K."/>
            <person name="Llopart A."/>
            <person name="Long M."/>
            <person name="Low L."/>
            <person name="Lozovsky E."/>
            <person name="Lu J."/>
            <person name="Luo M."/>
            <person name="Machado C.A."/>
            <person name="Makalowski W."/>
            <person name="Marzo M."/>
            <person name="Matsuda M."/>
            <person name="Matzkin L."/>
            <person name="McAllister B."/>
            <person name="McBride C.S."/>
            <person name="McKernan B."/>
            <person name="McKernan K."/>
            <person name="Mendez-Lago M."/>
            <person name="Minx P."/>
            <person name="Mollenhauer M.U."/>
            <person name="Montooth K."/>
            <person name="Mount S.M."/>
            <person name="Mu X."/>
            <person name="Myers E."/>
            <person name="Negre B."/>
            <person name="Newfeld S."/>
            <person name="Nielsen R."/>
            <person name="Noor M.A."/>
            <person name="O'Grady P."/>
            <person name="Pachter L."/>
            <person name="Papaceit M."/>
            <person name="Parisi M.J."/>
            <person name="Parisi M."/>
            <person name="Parts L."/>
            <person name="Pedersen J.S."/>
            <person name="Pesole G."/>
            <person name="Phillippy A.M."/>
            <person name="Ponting C.P."/>
            <person name="Pop M."/>
            <person name="Porcelli D."/>
            <person name="Powell J.R."/>
            <person name="Prohaska S."/>
            <person name="Pruitt K."/>
            <person name="Puig M."/>
            <person name="Quesneville H."/>
            <person name="Ram K.R."/>
            <person name="Rand D."/>
            <person name="Rasmussen M.D."/>
            <person name="Reed L.K."/>
            <person name="Reenan R."/>
            <person name="Reily A."/>
            <person name="Remington K.A."/>
            <person name="Rieger T.T."/>
            <person name="Ritchie M.G."/>
            <person name="Robin C."/>
            <person name="Rogers Y.H."/>
            <person name="Rohde C."/>
            <person name="Rozas J."/>
            <person name="Rubenfield M.J."/>
            <person name="Ruiz A."/>
            <person name="Russo S."/>
            <person name="Salzberg S.L."/>
            <person name="Sanchez-Gracia A."/>
            <person name="Saranga D.J."/>
            <person name="Sato H."/>
            <person name="Schaeffer S.W."/>
            <person name="Schatz M.C."/>
            <person name="Schlenke T."/>
            <person name="Schwartz R."/>
            <person name="Segarra C."/>
            <person name="Singh R.S."/>
            <person name="Sirot L."/>
            <person name="Sirota M."/>
            <person name="Sisneros N.B."/>
            <person name="Smith C.D."/>
            <person name="Smith T.F."/>
            <person name="Spieth J."/>
            <person name="Stage D.E."/>
            <person name="Stark A."/>
            <person name="Stephan W."/>
            <person name="Strausberg R.L."/>
            <person name="Strempel S."/>
            <person name="Sturgill D."/>
            <person name="Sutton G."/>
            <person name="Sutton G.G."/>
            <person name="Tao W."/>
            <person name="Teichmann S."/>
            <person name="Tobari Y.N."/>
            <person name="Tomimura Y."/>
            <person name="Tsolas J.M."/>
            <person name="Valente V.L."/>
            <person name="Venter E."/>
            <person name="Venter J.C."/>
            <person name="Vicario S."/>
            <person name="Vieira F.G."/>
            <person name="Vilella A.J."/>
            <person name="Villasante A."/>
            <person name="Walenz B."/>
            <person name="Wang J."/>
            <person name="Wasserman M."/>
            <person name="Watts T."/>
            <person name="Wilson D."/>
            <person name="Wilson R.K."/>
            <person name="Wing R.A."/>
            <person name="Wolfner M.F."/>
            <person name="Wong A."/>
            <person name="Wong G.K."/>
            <person name="Wu C.I."/>
            <person name="Wu G."/>
            <person name="Yamamoto D."/>
            <person name="Yang H.P."/>
            <person name="Yang S.P."/>
            <person name="Yorke J.A."/>
            <person name="Yoshida K."/>
            <person name="Zdobnov E."/>
            <person name="Zhang P."/>
            <person name="Zhang Y."/>
            <person name="Zimin A.V."/>
            <person name="Baldwin J."/>
            <person name="Abdouelleil A."/>
            <person name="Abdulkadir J."/>
            <person name="Abebe A."/>
            <person name="Abera B."/>
            <person name="Abreu J."/>
            <person name="Acer S.C."/>
            <person name="Aftuck L."/>
            <person name="Alexander A."/>
            <person name="An P."/>
            <person name="Anderson E."/>
            <person name="Anderson S."/>
            <person name="Arachi H."/>
            <person name="Azer M."/>
            <person name="Bachantsang P."/>
            <person name="Barry A."/>
            <person name="Bayul T."/>
            <person name="Berlin A."/>
            <person name="Bessette D."/>
            <person name="Bloom T."/>
            <person name="Blye J."/>
            <person name="Boguslavskiy L."/>
            <person name="Bonnet C."/>
            <person name="Boukhgalter B."/>
            <person name="Bourzgui I."/>
            <person name="Brown A."/>
            <person name="Cahill P."/>
            <person name="Channer S."/>
            <person name="Cheshatsang Y."/>
            <person name="Chuda L."/>
            <person name="Citroen M."/>
            <person name="Collymore A."/>
            <person name="Cooke P."/>
            <person name="Costello M."/>
            <person name="D'Aco K."/>
            <person name="Daza R."/>
            <person name="De Haan G."/>
            <person name="DeGray S."/>
            <person name="DeMaso C."/>
            <person name="Dhargay N."/>
            <person name="Dooley K."/>
            <person name="Dooley E."/>
            <person name="Doricent M."/>
            <person name="Dorje P."/>
            <person name="Dorjee K."/>
            <person name="Dupes A."/>
            <person name="Elong R."/>
            <person name="Falk J."/>
            <person name="Farina A."/>
            <person name="Faro S."/>
            <person name="Ferguson D."/>
            <person name="Fisher S."/>
            <person name="Foley C.D."/>
            <person name="Franke A."/>
            <person name="Friedrich D."/>
            <person name="Gadbois L."/>
            <person name="Gearin G."/>
            <person name="Gearin C.R."/>
            <person name="Giannoukos G."/>
            <person name="Goode T."/>
            <person name="Graham J."/>
            <person name="Grandbois E."/>
            <person name="Grewal S."/>
            <person name="Gyaltsen K."/>
            <person name="Hafez N."/>
            <person name="Hagos B."/>
            <person name="Hall J."/>
            <person name="Henson C."/>
            <person name="Hollinger A."/>
            <person name="Honan T."/>
            <person name="Huard M.D."/>
            <person name="Hughes L."/>
            <person name="Hurhula B."/>
            <person name="Husby M.E."/>
            <person name="Kamat A."/>
            <person name="Kanga B."/>
            <person name="Kashin S."/>
            <person name="Khazanovich D."/>
            <person name="Kisner P."/>
            <person name="Lance K."/>
            <person name="Lara M."/>
            <person name="Lee W."/>
            <person name="Lennon N."/>
            <person name="Letendre F."/>
            <person name="LeVine R."/>
            <person name="Lipovsky A."/>
            <person name="Liu X."/>
            <person name="Liu J."/>
            <person name="Liu S."/>
            <person name="Lokyitsang T."/>
            <person name="Lokyitsang Y."/>
            <person name="Lubonja R."/>
            <person name="Lui A."/>
            <person name="MacDonald P."/>
            <person name="Magnisalis V."/>
            <person name="Maru K."/>
            <person name="Matthews C."/>
            <person name="McCusker W."/>
            <person name="McDonough S."/>
            <person name="Mehta T."/>
            <person name="Meldrim J."/>
            <person name="Meneus L."/>
            <person name="Mihai O."/>
            <person name="Mihalev A."/>
            <person name="Mihova T."/>
            <person name="Mittelman R."/>
            <person name="Mlenga V."/>
            <person name="Montmayeur A."/>
            <person name="Mulrain L."/>
            <person name="Navidi A."/>
            <person name="Naylor J."/>
            <person name="Negash T."/>
            <person name="Nguyen T."/>
            <person name="Nguyen N."/>
            <person name="Nicol R."/>
            <person name="Norbu C."/>
            <person name="Norbu N."/>
            <person name="Novod N."/>
            <person name="O'Neill B."/>
            <person name="Osman S."/>
            <person name="Markiewicz E."/>
            <person name="Oyono O.L."/>
            <person name="Patti C."/>
            <person name="Phunkhang P."/>
            <person name="Pierre F."/>
            <person name="Priest M."/>
            <person name="Raghuraman S."/>
            <person name="Rege F."/>
            <person name="Reyes R."/>
            <person name="Rise C."/>
            <person name="Rogov P."/>
            <person name="Ross K."/>
            <person name="Ryan E."/>
            <person name="Settipalli S."/>
            <person name="Shea T."/>
            <person name="Sherpa N."/>
            <person name="Shi L."/>
            <person name="Shih D."/>
            <person name="Sparrow T."/>
            <person name="Spaulding J."/>
            <person name="Stalker J."/>
            <person name="Stange-Thomann N."/>
            <person name="Stavropoulos S."/>
            <person name="Stone C."/>
            <person name="Strader C."/>
            <person name="Tesfaye S."/>
            <person name="Thomson T."/>
            <person name="Thoulutsang Y."/>
            <person name="Thoulutsang D."/>
            <person name="Topham K."/>
            <person name="Topping I."/>
            <person name="Tsamla T."/>
            <person name="Vassiliev H."/>
            <person name="Vo A."/>
            <person name="Wangchuk T."/>
            <person name="Wangdi T."/>
            <person name="Weiand M."/>
            <person name="Wilkinson J."/>
            <person name="Wilson A."/>
            <person name="Yadav S."/>
            <person name="Young G."/>
            <person name="Yu Q."/>
            <person name="Zembek L."/>
            <person name="Zhong D."/>
            <person name="Zimmer A."/>
            <person name="Zwirko Z."/>
            <person name="Jaffe D.B."/>
            <person name="Alvarez P."/>
            <person name="Brockman W."/>
            <person name="Butler J."/>
            <person name="Chin C."/>
            <person name="Gnerre S."/>
            <person name="Grabherr M."/>
            <person name="Kleber M."/>
            <person name="Mauceli E."/>
            <person name="MacCallum I."/>
        </authorList>
    </citation>
    <scope>NUCLEOTIDE SEQUENCE [LARGE SCALE GENOMIC DNA]</scope>
    <source>
        <strain evidence="3">Rob3c / Tucson 14021-0248.25</strain>
    </source>
</reference>
<dbReference type="SUPFAM" id="SSF50729">
    <property type="entry name" value="PH domain-like"/>
    <property type="match status" value="1"/>
</dbReference>
<organism evidence="3">
    <name type="scientific">Drosophila sechellia</name>
    <name type="common">Fruit fly</name>
    <dbReference type="NCBI Taxonomy" id="7238"/>
    <lineage>
        <taxon>Eukaryota</taxon>
        <taxon>Metazoa</taxon>
        <taxon>Ecdysozoa</taxon>
        <taxon>Arthropoda</taxon>
        <taxon>Hexapoda</taxon>
        <taxon>Insecta</taxon>
        <taxon>Pterygota</taxon>
        <taxon>Neoptera</taxon>
        <taxon>Endopterygota</taxon>
        <taxon>Diptera</taxon>
        <taxon>Brachycera</taxon>
        <taxon>Muscomorpha</taxon>
        <taxon>Ephydroidea</taxon>
        <taxon>Drosophilidae</taxon>
        <taxon>Drosophila</taxon>
        <taxon>Sophophora</taxon>
    </lineage>
</organism>
<keyword evidence="3" id="KW-1185">Reference proteome</keyword>
<evidence type="ECO:0000313" key="3">
    <source>
        <dbReference type="Proteomes" id="UP000001292"/>
    </source>
</evidence>